<gene>
    <name evidence="4" type="primary">dprA</name>
    <name evidence="4" type="ORF">C6569_09015</name>
</gene>
<proteinExistence type="inferred from homology"/>
<evidence type="ECO:0000259" key="3">
    <source>
        <dbReference type="Pfam" id="PF17782"/>
    </source>
</evidence>
<protein>
    <submittedName>
        <fullName evidence="4">DNA-protecting protein DprA</fullName>
    </submittedName>
</protein>
<accession>A0A2S0NAJ0</accession>
<dbReference type="Pfam" id="PF02481">
    <property type="entry name" value="DNA_processg_A"/>
    <property type="match status" value="1"/>
</dbReference>
<dbReference type="RefSeq" id="WP_106748531.1">
    <property type="nucleotide sequence ID" value="NZ_CP027668.1"/>
</dbReference>
<comment type="similarity">
    <text evidence="1">Belongs to the DprA/Smf family.</text>
</comment>
<dbReference type="Proteomes" id="UP000237889">
    <property type="component" value="Chromosome"/>
</dbReference>
<evidence type="ECO:0000256" key="1">
    <source>
        <dbReference type="ARBA" id="ARBA00006525"/>
    </source>
</evidence>
<sequence length="380" mass="39889">MSGQGDDLFARPTAAIRLTDRQRLDWLRLSRSENVGPRTFRELINIYGSAGAALDALPDLSRRGGARTIRIATLAEAEREMARAAAFGVSFVAIGERDYPDRLRRIASAPPLVALRGDPACLTRPMVGLVGSRNASIAGIKMAALLARGLGEAGFTTVSGLARGIDAAAHEASLATGTVAVLAGGQDHVYPAEHEPLLARILAAGGAAVSEMPMGHEPRARDFPRRNRLIAGLAVGVVVVEAAERSGSLITARLALEENREVFAVPGSPLDPRAEGTNRLLKQGATLVTSVDDVLGVLRPILAQPPDETAMEEHEVAMEEADPGDDGRQRILGLLGPVPVTVDDVVRASGLGVAAVRVALLELELAGRLHRDSGGRVSLA</sequence>
<dbReference type="AlphaFoldDB" id="A0A2S0NAJ0"/>
<dbReference type="InterPro" id="IPR057666">
    <property type="entry name" value="DrpA_SLOG"/>
</dbReference>
<dbReference type="Pfam" id="PF21102">
    <property type="entry name" value="DprA_N"/>
    <property type="match status" value="1"/>
</dbReference>
<name>A0A2S0NAJ0_9HYPH</name>
<keyword evidence="5" id="KW-1185">Reference proteome</keyword>
<organism evidence="4 5">
    <name type="scientific">Phreatobacter cathodiphilus</name>
    <dbReference type="NCBI Taxonomy" id="1868589"/>
    <lineage>
        <taxon>Bacteria</taxon>
        <taxon>Pseudomonadati</taxon>
        <taxon>Pseudomonadota</taxon>
        <taxon>Alphaproteobacteria</taxon>
        <taxon>Hyphomicrobiales</taxon>
        <taxon>Phreatobacteraceae</taxon>
        <taxon>Phreatobacter</taxon>
    </lineage>
</organism>
<dbReference type="InterPro" id="IPR036388">
    <property type="entry name" value="WH-like_DNA-bd_sf"/>
</dbReference>
<dbReference type="Gene3D" id="1.10.10.10">
    <property type="entry name" value="Winged helix-like DNA-binding domain superfamily/Winged helix DNA-binding domain"/>
    <property type="match status" value="1"/>
</dbReference>
<evidence type="ECO:0000313" key="4">
    <source>
        <dbReference type="EMBL" id="AVO45190.1"/>
    </source>
</evidence>
<dbReference type="InterPro" id="IPR003488">
    <property type="entry name" value="DprA"/>
</dbReference>
<dbReference type="KEGG" id="phr:C6569_09015"/>
<dbReference type="SUPFAM" id="SSF102405">
    <property type="entry name" value="MCP/YpsA-like"/>
    <property type="match status" value="1"/>
</dbReference>
<reference evidence="4 5" key="1">
    <citation type="submission" date="2018-03" db="EMBL/GenBank/DDBJ databases">
        <title>Genome sequencing of Phreatobacter sp.</title>
        <authorList>
            <person name="Kim S.-J."/>
            <person name="Heo J."/>
            <person name="Kwon S.-W."/>
        </authorList>
    </citation>
    <scope>NUCLEOTIDE SEQUENCE [LARGE SCALE GENOMIC DNA]</scope>
    <source>
        <strain evidence="4 5">S-12</strain>
    </source>
</reference>
<feature type="domain" description="DprA winged helix" evidence="3">
    <location>
        <begin position="320"/>
        <end position="375"/>
    </location>
</feature>
<dbReference type="NCBIfam" id="TIGR00732">
    <property type="entry name" value="dprA"/>
    <property type="match status" value="1"/>
</dbReference>
<feature type="domain" description="Smf/DprA SLOG" evidence="2">
    <location>
        <begin position="91"/>
        <end position="296"/>
    </location>
</feature>
<dbReference type="PANTHER" id="PTHR43022:SF1">
    <property type="entry name" value="PROTEIN SMF"/>
    <property type="match status" value="1"/>
</dbReference>
<dbReference type="Pfam" id="PF17782">
    <property type="entry name" value="WHD_DprA"/>
    <property type="match status" value="1"/>
</dbReference>
<evidence type="ECO:0000259" key="2">
    <source>
        <dbReference type="Pfam" id="PF02481"/>
    </source>
</evidence>
<dbReference type="EMBL" id="CP027668">
    <property type="protein sequence ID" value="AVO45190.1"/>
    <property type="molecule type" value="Genomic_DNA"/>
</dbReference>
<dbReference type="InterPro" id="IPR041614">
    <property type="entry name" value="DprA_WH"/>
</dbReference>
<dbReference type="PANTHER" id="PTHR43022">
    <property type="entry name" value="PROTEIN SMF"/>
    <property type="match status" value="1"/>
</dbReference>
<evidence type="ECO:0000313" key="5">
    <source>
        <dbReference type="Proteomes" id="UP000237889"/>
    </source>
</evidence>
<dbReference type="GO" id="GO:0009294">
    <property type="term" value="P:DNA-mediated transformation"/>
    <property type="evidence" value="ECO:0007669"/>
    <property type="project" value="InterPro"/>
</dbReference>
<dbReference type="OrthoDB" id="9785707at2"/>
<dbReference type="Gene3D" id="3.40.50.450">
    <property type="match status" value="1"/>
</dbReference>